<proteinExistence type="predicted"/>
<comment type="caution">
    <text evidence="2">The sequence shown here is derived from an EMBL/GenBank/DDBJ whole genome shotgun (WGS) entry which is preliminary data.</text>
</comment>
<dbReference type="Proteomes" id="UP000638648">
    <property type="component" value="Unassembled WGS sequence"/>
</dbReference>
<name>A0A927NAW4_9ACTN</name>
<feature type="compositionally biased region" description="Basic and acidic residues" evidence="1">
    <location>
        <begin position="107"/>
        <end position="154"/>
    </location>
</feature>
<feature type="region of interest" description="Disordered" evidence="1">
    <location>
        <begin position="85"/>
        <end position="184"/>
    </location>
</feature>
<sequence length="184" mass="19753">MHFAFDKRAFFGYWTGPEGRSMETAAAEAAAGQDDDPLASLEDVGRRLPALIRRVRGDLAQVDPERVRARLADAEAAQRRAEARAATAEAAAREAIEESEAAWEAAEAARRTQEEAEQHAAAADERAESAELAKSAAQRDRDERISVARAEAERQVSQVRTDADAEIARVGVGSRRAGGAGRAA</sequence>
<evidence type="ECO:0000313" key="2">
    <source>
        <dbReference type="EMBL" id="MBE1612132.1"/>
    </source>
</evidence>
<evidence type="ECO:0000256" key="1">
    <source>
        <dbReference type="SAM" id="MobiDB-lite"/>
    </source>
</evidence>
<reference evidence="2" key="1">
    <citation type="submission" date="2020-10" db="EMBL/GenBank/DDBJ databases">
        <title>Sequencing the genomes of 1000 actinobacteria strains.</title>
        <authorList>
            <person name="Klenk H.-P."/>
        </authorList>
    </citation>
    <scope>NUCLEOTIDE SEQUENCE</scope>
    <source>
        <strain evidence="2">DSM 45354</strain>
    </source>
</reference>
<dbReference type="RefSeq" id="WP_192755234.1">
    <property type="nucleotide sequence ID" value="NZ_BAABJL010000091.1"/>
</dbReference>
<gene>
    <name evidence="2" type="ORF">HEB94_008980</name>
</gene>
<keyword evidence="2" id="KW-0282">Flagellum</keyword>
<dbReference type="AlphaFoldDB" id="A0A927NAW4"/>
<keyword evidence="2" id="KW-0966">Cell projection</keyword>
<keyword evidence="2" id="KW-0969">Cilium</keyword>
<accession>A0A927NAW4</accession>
<keyword evidence="3" id="KW-1185">Reference proteome</keyword>
<evidence type="ECO:0000313" key="3">
    <source>
        <dbReference type="Proteomes" id="UP000638648"/>
    </source>
</evidence>
<organism evidence="2 3">
    <name type="scientific">Actinopolymorpha pittospori</name>
    <dbReference type="NCBI Taxonomy" id="648752"/>
    <lineage>
        <taxon>Bacteria</taxon>
        <taxon>Bacillati</taxon>
        <taxon>Actinomycetota</taxon>
        <taxon>Actinomycetes</taxon>
        <taxon>Propionibacteriales</taxon>
        <taxon>Actinopolymorphaceae</taxon>
        <taxon>Actinopolymorpha</taxon>
    </lineage>
</organism>
<protein>
    <submittedName>
        <fullName evidence="2">Flagellar biosynthesis GTPase FlhF</fullName>
    </submittedName>
</protein>
<dbReference type="EMBL" id="JADBEM010000001">
    <property type="protein sequence ID" value="MBE1612132.1"/>
    <property type="molecule type" value="Genomic_DNA"/>
</dbReference>